<organism evidence="2 3">
    <name type="scientific">Calidifontibacillus erzurumensis</name>
    <dbReference type="NCBI Taxonomy" id="2741433"/>
    <lineage>
        <taxon>Bacteria</taxon>
        <taxon>Bacillati</taxon>
        <taxon>Bacillota</taxon>
        <taxon>Bacilli</taxon>
        <taxon>Bacillales</taxon>
        <taxon>Bacillaceae</taxon>
        <taxon>Calidifontibacillus/Schinkia group</taxon>
        <taxon>Calidifontibacillus</taxon>
    </lineage>
</organism>
<dbReference type="Pfam" id="PF14690">
    <property type="entry name" value="Zn_ribbon_ISL3"/>
    <property type="match status" value="1"/>
</dbReference>
<gene>
    <name evidence="2" type="ORF">HR057_16755</name>
</gene>
<accession>A0A8J8GHA4</accession>
<dbReference type="InterPro" id="IPR029261">
    <property type="entry name" value="Transposase_Znf"/>
</dbReference>
<dbReference type="Proteomes" id="UP000625804">
    <property type="component" value="Unassembled WGS sequence"/>
</dbReference>
<comment type="caution">
    <text evidence="2">The sequence shown here is derived from an EMBL/GenBank/DDBJ whole genome shotgun (WGS) entry which is preliminary data.</text>
</comment>
<dbReference type="AlphaFoldDB" id="A0A8J8GHA4"/>
<evidence type="ECO:0000313" key="2">
    <source>
        <dbReference type="EMBL" id="NSL53369.1"/>
    </source>
</evidence>
<feature type="domain" description="Transposase IS204/IS1001/IS1096/IS1165 zinc-finger" evidence="1">
    <location>
        <begin position="36"/>
        <end position="79"/>
    </location>
</feature>
<evidence type="ECO:0000259" key="1">
    <source>
        <dbReference type="Pfam" id="PF14690"/>
    </source>
</evidence>
<evidence type="ECO:0000313" key="3">
    <source>
        <dbReference type="Proteomes" id="UP000625804"/>
    </source>
</evidence>
<dbReference type="RefSeq" id="WP_173732637.1">
    <property type="nucleotide sequence ID" value="NZ_JABTTE010000059.1"/>
</dbReference>
<keyword evidence="3" id="KW-1185">Reference proteome</keyword>
<proteinExistence type="predicted"/>
<dbReference type="EMBL" id="JABTTE010000059">
    <property type="protein sequence ID" value="NSL53369.1"/>
    <property type="molecule type" value="Genomic_DNA"/>
</dbReference>
<protein>
    <submittedName>
        <fullName evidence="2">Transposase</fullName>
    </submittedName>
</protein>
<name>A0A8J8GHA4_9BACI</name>
<reference evidence="2" key="1">
    <citation type="submission" date="2020-06" db="EMBL/GenBank/DDBJ databases">
        <title>A novel thermopfilic bacterium from Erzurum, Turkey.</title>
        <authorList>
            <person name="Adiguzel A."/>
            <person name="Ay H."/>
            <person name="Baltaci M.O."/>
        </authorList>
    </citation>
    <scope>NUCLEOTIDE SEQUENCE</scope>
    <source>
        <strain evidence="2">P2</strain>
    </source>
</reference>
<sequence>MGTIHWQPPDPFIEVLHVQEEHSSFIITIQSTSQSCPCPHCGVPSSRPHSRYTRLVQDLPIGEKSVTLLLLTRKWFCDHNVCDMKIFSERYEWLSVNGRRTLRAEEFLRKIAFSTSCLNGEKLAKAMHIPVSHDVLLSIIRKTDLQPEISPFCGY</sequence>